<feature type="domain" description="Spermatogenesis-associated protein 20-like TRX" evidence="1">
    <location>
        <begin position="3"/>
        <end position="163"/>
    </location>
</feature>
<evidence type="ECO:0000313" key="3">
    <source>
        <dbReference type="Proteomes" id="UP000176087"/>
    </source>
</evidence>
<dbReference type="PATRIC" id="fig|933944.5.peg.4774"/>
<accession>A0A1E7JG18</accession>
<dbReference type="EMBL" id="LJGT01000041">
    <property type="protein sequence ID" value="OEU85418.1"/>
    <property type="molecule type" value="Genomic_DNA"/>
</dbReference>
<dbReference type="InterPro" id="IPR012341">
    <property type="entry name" value="6hp_glycosidase-like_sf"/>
</dbReference>
<dbReference type="Gene3D" id="3.40.30.10">
    <property type="entry name" value="Glutaredoxin"/>
    <property type="match status" value="1"/>
</dbReference>
<reference evidence="2 3" key="1">
    <citation type="journal article" date="2016" name="Front. Microbiol.">
        <title>Comparative Genomics Analysis of Streptomyces Species Reveals Their Adaptation to the Marine Environment and Their Diversity at the Genomic Level.</title>
        <authorList>
            <person name="Tian X."/>
            <person name="Zhang Z."/>
            <person name="Yang T."/>
            <person name="Chen M."/>
            <person name="Li J."/>
            <person name="Chen F."/>
            <person name="Yang J."/>
            <person name="Li W."/>
            <person name="Zhang B."/>
            <person name="Zhang Z."/>
            <person name="Wu J."/>
            <person name="Zhang C."/>
            <person name="Long L."/>
            <person name="Xiao J."/>
        </authorList>
    </citation>
    <scope>NUCLEOTIDE SEQUENCE [LARGE SCALE GENOMIC DNA]</scope>
    <source>
        <strain evidence="2 3">SCSIO 10390</strain>
    </source>
</reference>
<dbReference type="SUPFAM" id="SSF52833">
    <property type="entry name" value="Thioredoxin-like"/>
    <property type="match status" value="1"/>
</dbReference>
<dbReference type="STRING" id="933944.AN215_23005"/>
<keyword evidence="3" id="KW-1185">Reference proteome</keyword>
<comment type="caution">
    <text evidence="2">The sequence shown here is derived from an EMBL/GenBank/DDBJ whole genome shotgun (WGS) entry which is preliminary data.</text>
</comment>
<sequence>MANRLADETSPYLQQHAGNPVDWWPWSEAAFEEARSRGVPVLLSVGYASCHWCHVMAHESFEDEATAEYLNSHFVSVKVDREERPDVDSVYMEAVQAATGQGGWPMTVFLTPAAEPFYFGTYFPPAPRHGMPSFRQVLEGVATAWSDRREEVADVAGRIVRDLAARGIRYEQPQPPGPEDLGTALLELSRDFDAERGGFGGAPKFPPSMALEFLLRHHARTGSDGALEMAQATCEAMARGGIYDQLGGGFARYSVDAGWVVPHFEKMLYDNALLCRVYAHTWRCTGSDMARRVALETAEFMVRELGTSEGGFASALDADSDDGHGRHSEGAYYVWTPAQLTEVLGEQDGQWAAGYYGVTDEGTFEEGASVLQLRDGAQLSDASRVASVRERLLRAREERPRPARDDKVVAAWNGLAVAALAETGAYFDRPDLVEAASAAARLLADLHMRPDGRLVRTSRDGTAGPSAGVLEDYADVAEGLLSLYSVTGETGWLDSAGVLLETVLGHFTDADGTLYDTADDAEALIRRPQDPTDSSTPSGWTAAAHALLSYAAYTGSSRHREAAERALGIVRALAPRAPRFIGWGLAAAEAALDGPREVAVVGPHTDPGTGTLHRTALLATAPGAVVAMAEPGSPAALDVPLLRDRPLLDGNPTAYVCRNFTCDAPTADPEVLERSLRN</sequence>
<dbReference type="AlphaFoldDB" id="A0A1E7JG18"/>
<dbReference type="InterPro" id="IPR004879">
    <property type="entry name" value="Ssp411-like_TRX"/>
</dbReference>
<dbReference type="InterPro" id="IPR024705">
    <property type="entry name" value="Ssp411"/>
</dbReference>
<proteinExistence type="predicted"/>
<dbReference type="InterPro" id="IPR036249">
    <property type="entry name" value="Thioredoxin-like_sf"/>
</dbReference>
<dbReference type="InterPro" id="IPR008928">
    <property type="entry name" value="6-hairpin_glycosidase_sf"/>
</dbReference>
<dbReference type="Proteomes" id="UP000176087">
    <property type="component" value="Unassembled WGS sequence"/>
</dbReference>
<dbReference type="PIRSF" id="PIRSF006402">
    <property type="entry name" value="UCP006402_thioredoxin"/>
    <property type="match status" value="1"/>
</dbReference>
<evidence type="ECO:0000313" key="2">
    <source>
        <dbReference type="EMBL" id="OEU85418.1"/>
    </source>
</evidence>
<dbReference type="SUPFAM" id="SSF48208">
    <property type="entry name" value="Six-hairpin glycosidases"/>
    <property type="match status" value="1"/>
</dbReference>
<name>A0A1E7JG18_9ACTN</name>
<dbReference type="Gene3D" id="1.50.10.10">
    <property type="match status" value="1"/>
</dbReference>
<protein>
    <recommendedName>
        <fullName evidence="1">Spermatogenesis-associated protein 20-like TRX domain-containing protein</fullName>
    </recommendedName>
</protein>
<gene>
    <name evidence="2" type="ORF">AN215_23005</name>
</gene>
<dbReference type="PANTHER" id="PTHR42899:SF1">
    <property type="entry name" value="SPERMATOGENESIS-ASSOCIATED PROTEIN 20"/>
    <property type="match status" value="1"/>
</dbReference>
<dbReference type="OrthoDB" id="9762614at2"/>
<organism evidence="2 3">
    <name type="scientific">Streptomyces abyssalis</name>
    <dbReference type="NCBI Taxonomy" id="933944"/>
    <lineage>
        <taxon>Bacteria</taxon>
        <taxon>Bacillati</taxon>
        <taxon>Actinomycetota</taxon>
        <taxon>Actinomycetes</taxon>
        <taxon>Kitasatosporales</taxon>
        <taxon>Streptomycetaceae</taxon>
        <taxon>Streptomyces</taxon>
    </lineage>
</organism>
<dbReference type="RefSeq" id="WP_070011193.1">
    <property type="nucleotide sequence ID" value="NZ_LJGS01000039.1"/>
</dbReference>
<dbReference type="GO" id="GO:0005975">
    <property type="term" value="P:carbohydrate metabolic process"/>
    <property type="evidence" value="ECO:0007669"/>
    <property type="project" value="InterPro"/>
</dbReference>
<evidence type="ECO:0000259" key="1">
    <source>
        <dbReference type="Pfam" id="PF03190"/>
    </source>
</evidence>
<dbReference type="PANTHER" id="PTHR42899">
    <property type="entry name" value="SPERMATOGENESIS-ASSOCIATED PROTEIN 20"/>
    <property type="match status" value="1"/>
</dbReference>
<dbReference type="CDD" id="cd02955">
    <property type="entry name" value="SSP411"/>
    <property type="match status" value="1"/>
</dbReference>
<dbReference type="Pfam" id="PF03190">
    <property type="entry name" value="Thioredox_DsbH"/>
    <property type="match status" value="1"/>
</dbReference>